<keyword evidence="2" id="KW-1185">Reference proteome</keyword>
<comment type="caution">
    <text evidence="1">The sequence shown here is derived from an EMBL/GenBank/DDBJ whole genome shotgun (WGS) entry which is preliminary data.</text>
</comment>
<dbReference type="EMBL" id="SMFP01000002">
    <property type="protein sequence ID" value="TDE40371.1"/>
    <property type="molecule type" value="Genomic_DNA"/>
</dbReference>
<proteinExistence type="predicted"/>
<dbReference type="Proteomes" id="UP000294662">
    <property type="component" value="Unassembled WGS sequence"/>
</dbReference>
<dbReference type="OrthoDB" id="7877306at2"/>
<sequence length="141" mass="15915">MSVSFRIFPDRGLAFVRYTGFVRMEDTLTAFADYARDPDCKPGQKQLVDLSKITGYEPDFTKMMQVQANKADVFAAEGAETLMVYYAPNKLTQDLARLALRSWEPFDSVVALIQEDEAHALELLGQPERAFDALWALAREA</sequence>
<accession>A0A4R5EZ83</accession>
<reference evidence="1 2" key="1">
    <citation type="submission" date="2019-03" db="EMBL/GenBank/DDBJ databases">
        <authorList>
            <person name="Zhang S."/>
        </authorList>
    </citation>
    <scope>NUCLEOTIDE SEQUENCE [LARGE SCALE GENOMIC DNA]</scope>
    <source>
        <strain evidence="1 2">S4J41</strain>
    </source>
</reference>
<name>A0A4R5EZ83_9RHOB</name>
<gene>
    <name evidence="1" type="ORF">E1B25_05320</name>
</gene>
<evidence type="ECO:0000313" key="1">
    <source>
        <dbReference type="EMBL" id="TDE40371.1"/>
    </source>
</evidence>
<protein>
    <submittedName>
        <fullName evidence="1">Uncharacterized protein</fullName>
    </submittedName>
</protein>
<evidence type="ECO:0000313" key="2">
    <source>
        <dbReference type="Proteomes" id="UP000294662"/>
    </source>
</evidence>
<dbReference type="AlphaFoldDB" id="A0A4R5EZ83"/>
<organism evidence="1 2">
    <name type="scientific">Antarcticimicrobium sediminis</name>
    <dbReference type="NCBI Taxonomy" id="2546227"/>
    <lineage>
        <taxon>Bacteria</taxon>
        <taxon>Pseudomonadati</taxon>
        <taxon>Pseudomonadota</taxon>
        <taxon>Alphaproteobacteria</taxon>
        <taxon>Rhodobacterales</taxon>
        <taxon>Paracoccaceae</taxon>
        <taxon>Antarcticimicrobium</taxon>
    </lineage>
</organism>